<dbReference type="EMBL" id="JADQAZ010000002">
    <property type="protein sequence ID" value="MBT0957977.1"/>
    <property type="molecule type" value="Genomic_DNA"/>
</dbReference>
<keyword evidence="3" id="KW-1185">Reference proteome</keyword>
<name>A0AAP2CRP6_9RHOB</name>
<dbReference type="AlphaFoldDB" id="A0AAP2CRP6"/>
<organism evidence="2 3">
    <name type="scientific">Harenicola maris</name>
    <dbReference type="NCBI Taxonomy" id="2841044"/>
    <lineage>
        <taxon>Bacteria</taxon>
        <taxon>Pseudomonadati</taxon>
        <taxon>Pseudomonadota</taxon>
        <taxon>Alphaproteobacteria</taxon>
        <taxon>Rhodobacterales</taxon>
        <taxon>Paracoccaceae</taxon>
        <taxon>Harenicola</taxon>
    </lineage>
</organism>
<feature type="chain" id="PRO_5042834962" evidence="1">
    <location>
        <begin position="24"/>
        <end position="467"/>
    </location>
</feature>
<accession>A0AAP2CRP6</accession>
<feature type="signal peptide" evidence="1">
    <location>
        <begin position="1"/>
        <end position="23"/>
    </location>
</feature>
<dbReference type="Proteomes" id="UP001315686">
    <property type="component" value="Unassembled WGS sequence"/>
</dbReference>
<sequence length="467" mass="48914">MTQQMKSLIALAMFGVMIAPAEAQDAGAPADGAFSPDNAILDTGLPFAIGAQEARQELRSSFGWPTFQEGLVEGVYFRFDPDGYARFAPTPRLDVDVFEVLCRPRTTVCLGRKEALQAYLNARGLVQLKYDGVTSEDRFFLVDGLTELELPERILQPLDPALEGLLMSGGDLVVRRGDQEVERLSLVGFSAVIGYLRWVAAGQDYSVLPRGWPVPTSGVAQPVQGLTTRPGWQSTGAQQPFQLGLAAEALPEQGVQAPAGLSRVAGAVQQGLPVGQSVPALDLSQRPVDFGQTSNNGNLPVVDLGLINQGDGGFATPVAQGGFPAVNGAAQPAVAGGSADMARRLTFLLDDIGLDLETALMVLRLSAGDEASAGVPTELFRNNDPTAIGGAQPSLIGARLVPASNQPLGLPNSGQSNMALVDMISRSLPVEAGGSVGGQPFATAPSASADEFQLLSEYFRSTLASIN</sequence>
<evidence type="ECO:0000313" key="3">
    <source>
        <dbReference type="Proteomes" id="UP001315686"/>
    </source>
</evidence>
<dbReference type="RefSeq" id="WP_327794194.1">
    <property type="nucleotide sequence ID" value="NZ_JADQAZ010000002.1"/>
</dbReference>
<reference evidence="2 3" key="1">
    <citation type="journal article" date="2021" name="Arch. Microbiol.">
        <title>Harenicola maris gen. nov., sp. nov. isolated from the Sea of Japan shallow sediments.</title>
        <authorList>
            <person name="Romanenko L.A."/>
            <person name="Kurilenko V.V."/>
            <person name="Chernysheva N.Y."/>
            <person name="Tekutyeva L.A."/>
            <person name="Velansky P.V."/>
            <person name="Svetashev V.I."/>
            <person name="Isaeva M.P."/>
        </authorList>
    </citation>
    <scope>NUCLEOTIDE SEQUENCE [LARGE SCALE GENOMIC DNA]</scope>
    <source>
        <strain evidence="2 3">KMM 3653</strain>
    </source>
</reference>
<proteinExistence type="predicted"/>
<keyword evidence="1" id="KW-0732">Signal</keyword>
<comment type="caution">
    <text evidence="2">The sequence shown here is derived from an EMBL/GenBank/DDBJ whole genome shotgun (WGS) entry which is preliminary data.</text>
</comment>
<gene>
    <name evidence="2" type="ORF">IV417_11290</name>
</gene>
<evidence type="ECO:0000313" key="2">
    <source>
        <dbReference type="EMBL" id="MBT0957977.1"/>
    </source>
</evidence>
<evidence type="ECO:0000256" key="1">
    <source>
        <dbReference type="SAM" id="SignalP"/>
    </source>
</evidence>
<protein>
    <submittedName>
        <fullName evidence="2">Uncharacterized protein</fullName>
    </submittedName>
</protein>